<reference evidence="2" key="1">
    <citation type="journal article" date="2019" name="Int. J. Syst. Evol. Microbiol.">
        <title>The Global Catalogue of Microorganisms (GCM) 10K type strain sequencing project: providing services to taxonomists for standard genome sequencing and annotation.</title>
        <authorList>
            <consortium name="The Broad Institute Genomics Platform"/>
            <consortium name="The Broad Institute Genome Sequencing Center for Infectious Disease"/>
            <person name="Wu L."/>
            <person name="Ma J."/>
        </authorList>
    </citation>
    <scope>NUCLEOTIDE SEQUENCE [LARGE SCALE GENOMIC DNA]</scope>
    <source>
        <strain evidence="2">JCM 18285</strain>
    </source>
</reference>
<organism evidence="1 2">
    <name type="scientific">Algibacter agarivorans</name>
    <dbReference type="NCBI Taxonomy" id="1109741"/>
    <lineage>
        <taxon>Bacteria</taxon>
        <taxon>Pseudomonadati</taxon>
        <taxon>Bacteroidota</taxon>
        <taxon>Flavobacteriia</taxon>
        <taxon>Flavobacteriales</taxon>
        <taxon>Flavobacteriaceae</taxon>
        <taxon>Algibacter</taxon>
    </lineage>
</organism>
<dbReference type="EMBL" id="BAABJJ010000037">
    <property type="protein sequence ID" value="GAA4951636.1"/>
    <property type="molecule type" value="Genomic_DNA"/>
</dbReference>
<protein>
    <recommendedName>
        <fullName evidence="3">Adenylosuccinate lyase</fullName>
    </recommendedName>
</protein>
<sequence>MINNRMSTFFVIFILIHLWYKNKKIVLTTTELYQELNYVNHSREKRLHYAHLIQDNPDLVPKLLDILFMVDDKVSPRAAWVFEFMCNHNINTLMPYIDTFTENMHKVHLDSAVRPVAKICELLARAYDTKTNIYIKNTFKETHKERIIETCFDYMINDEKVAAKAYSMVTLFLLGKDYGWVHPELELILKRDFQIQSAAFKARARHILKKIKRVNN</sequence>
<evidence type="ECO:0000313" key="1">
    <source>
        <dbReference type="EMBL" id="GAA4951636.1"/>
    </source>
</evidence>
<keyword evidence="2" id="KW-1185">Reference proteome</keyword>
<dbReference type="Proteomes" id="UP001501302">
    <property type="component" value="Unassembled WGS sequence"/>
</dbReference>
<gene>
    <name evidence="1" type="ORF">GCM10023314_26370</name>
</gene>
<comment type="caution">
    <text evidence="1">The sequence shown here is derived from an EMBL/GenBank/DDBJ whole genome shotgun (WGS) entry which is preliminary data.</text>
</comment>
<name>A0ABP9GRQ3_9FLAO</name>
<evidence type="ECO:0000313" key="2">
    <source>
        <dbReference type="Proteomes" id="UP001501302"/>
    </source>
</evidence>
<accession>A0ABP9GRQ3</accession>
<evidence type="ECO:0008006" key="3">
    <source>
        <dbReference type="Google" id="ProtNLM"/>
    </source>
</evidence>
<proteinExistence type="predicted"/>